<dbReference type="InterPro" id="IPR029058">
    <property type="entry name" value="AB_hydrolase_fold"/>
</dbReference>
<name>A0AAD6GE25_9EURO</name>
<evidence type="ECO:0000313" key="5">
    <source>
        <dbReference type="EMBL" id="KAJ5533553.1"/>
    </source>
</evidence>
<evidence type="ECO:0000256" key="3">
    <source>
        <dbReference type="RuleBase" id="RU361235"/>
    </source>
</evidence>
<evidence type="ECO:0000259" key="4">
    <source>
        <dbReference type="Pfam" id="PF00135"/>
    </source>
</evidence>
<sequence length="513" mass="56173">MATIQHPLLGRTEGNKKNGLVEFLGIQYATLAHQFAPPVPVDRKDSDESIDATSYGPSVGGVDGCDSEFGLIQHKLPRTHFAKSATQGLNLNITLPNVDVSSKSLPVLAFLHGGGFSAGSSSWPQNQLTNLVSVSSELGLPVVGVSINYRVGPAGFLTSQELRDAGFTPNNGLRDQRVALQWIKAHIKGFGGDSENITLVGHSAGGVSASLHLASEEPLFKRVACLSGQFLAVKPLPDPVHEHFYAESVRILGLDNLSPSERVSRIQGLNADEVAKISAFPSRPIVDGRMCLEIPSVKAVAGGIPTTLHRGWCQDLFIGDCQFDGSIMAGALDHRKSGIGKAFGEHLEKEVKDIPGLAGKIISAYTINSENSDDDSLHGILRLLNDVFFYIPTVYLARSWKDGAAYVYRFNSPNPWEGRWQGEASHITDLTMLLHNFDEFLTEEQKEAGRDYTRDLLTFVSGKKPWQAFDEQEEFEMEYGTLSGGRRKLIWDIVEEIEPDRLTFVLEQFIARG</sequence>
<dbReference type="GO" id="GO:0017000">
    <property type="term" value="P:antibiotic biosynthetic process"/>
    <property type="evidence" value="ECO:0007669"/>
    <property type="project" value="UniProtKB-ARBA"/>
</dbReference>
<reference evidence="5 6" key="1">
    <citation type="journal article" date="2023" name="IMA Fungus">
        <title>Comparative genomic study of the Penicillium genus elucidates a diverse pangenome and 15 lateral gene transfer events.</title>
        <authorList>
            <person name="Petersen C."/>
            <person name="Sorensen T."/>
            <person name="Nielsen M.R."/>
            <person name="Sondergaard T.E."/>
            <person name="Sorensen J.L."/>
            <person name="Fitzpatrick D.A."/>
            <person name="Frisvad J.C."/>
            <person name="Nielsen K.L."/>
        </authorList>
    </citation>
    <scope>NUCLEOTIDE SEQUENCE [LARGE SCALE GENOMIC DNA]</scope>
    <source>
        <strain evidence="5 6">IBT 35679</strain>
    </source>
</reference>
<dbReference type="InterPro" id="IPR002018">
    <property type="entry name" value="CarbesteraseB"/>
</dbReference>
<keyword evidence="6" id="KW-1185">Reference proteome</keyword>
<gene>
    <name evidence="5" type="ORF">N7494_010105</name>
</gene>
<dbReference type="InterPro" id="IPR019826">
    <property type="entry name" value="Carboxylesterase_B_AS"/>
</dbReference>
<protein>
    <recommendedName>
        <fullName evidence="3">Carboxylic ester hydrolase</fullName>
        <ecNumber evidence="3">3.1.1.-</ecNumber>
    </recommendedName>
</protein>
<dbReference type="EMBL" id="JAQIZZ010000007">
    <property type="protein sequence ID" value="KAJ5533553.1"/>
    <property type="molecule type" value="Genomic_DNA"/>
</dbReference>
<dbReference type="Proteomes" id="UP001220324">
    <property type="component" value="Unassembled WGS sequence"/>
</dbReference>
<dbReference type="Gene3D" id="3.40.50.1820">
    <property type="entry name" value="alpha/beta hydrolase"/>
    <property type="match status" value="1"/>
</dbReference>
<organism evidence="5 6">
    <name type="scientific">Penicillium frequentans</name>
    <dbReference type="NCBI Taxonomy" id="3151616"/>
    <lineage>
        <taxon>Eukaryota</taxon>
        <taxon>Fungi</taxon>
        <taxon>Dikarya</taxon>
        <taxon>Ascomycota</taxon>
        <taxon>Pezizomycotina</taxon>
        <taxon>Eurotiomycetes</taxon>
        <taxon>Eurotiomycetidae</taxon>
        <taxon>Eurotiales</taxon>
        <taxon>Aspergillaceae</taxon>
        <taxon>Penicillium</taxon>
    </lineage>
</organism>
<evidence type="ECO:0000256" key="1">
    <source>
        <dbReference type="ARBA" id="ARBA00005964"/>
    </source>
</evidence>
<dbReference type="PROSITE" id="PS00122">
    <property type="entry name" value="CARBOXYLESTERASE_B_1"/>
    <property type="match status" value="1"/>
</dbReference>
<dbReference type="PANTHER" id="PTHR43142:SF11">
    <property type="entry name" value="CARBOXYLIC ESTER HYDROLASE"/>
    <property type="match status" value="1"/>
</dbReference>
<comment type="caution">
    <text evidence="5">The sequence shown here is derived from an EMBL/GenBank/DDBJ whole genome shotgun (WGS) entry which is preliminary data.</text>
</comment>
<feature type="domain" description="Carboxylesterase type B" evidence="4">
    <location>
        <begin position="10"/>
        <end position="467"/>
    </location>
</feature>
<keyword evidence="2 3" id="KW-0378">Hydrolase</keyword>
<dbReference type="Pfam" id="PF00135">
    <property type="entry name" value="COesterase"/>
    <property type="match status" value="1"/>
</dbReference>
<dbReference type="EC" id="3.1.1.-" evidence="3"/>
<dbReference type="AlphaFoldDB" id="A0AAD6GE25"/>
<evidence type="ECO:0000256" key="2">
    <source>
        <dbReference type="ARBA" id="ARBA00022801"/>
    </source>
</evidence>
<evidence type="ECO:0000313" key="6">
    <source>
        <dbReference type="Proteomes" id="UP001220324"/>
    </source>
</evidence>
<comment type="similarity">
    <text evidence="1 3">Belongs to the type-B carboxylesterase/lipase family.</text>
</comment>
<dbReference type="SUPFAM" id="SSF53474">
    <property type="entry name" value="alpha/beta-Hydrolases"/>
    <property type="match status" value="1"/>
</dbReference>
<dbReference type="GO" id="GO:0072330">
    <property type="term" value="P:monocarboxylic acid biosynthetic process"/>
    <property type="evidence" value="ECO:0007669"/>
    <property type="project" value="UniProtKB-ARBA"/>
</dbReference>
<dbReference type="GO" id="GO:0016787">
    <property type="term" value="F:hydrolase activity"/>
    <property type="evidence" value="ECO:0007669"/>
    <property type="project" value="UniProtKB-KW"/>
</dbReference>
<accession>A0AAD6GE25</accession>
<dbReference type="PANTHER" id="PTHR43142">
    <property type="entry name" value="CARBOXYLIC ESTER HYDROLASE"/>
    <property type="match status" value="1"/>
</dbReference>
<proteinExistence type="inferred from homology"/>